<dbReference type="PANTHER" id="PTHR35814">
    <property type="match status" value="1"/>
</dbReference>
<reference evidence="6 7" key="1">
    <citation type="submission" date="2019-04" db="EMBL/GenBank/DDBJ databases">
        <title>Thalassotalea guangxiensis sp. nov., isolated from sediment of the coastal wetland.</title>
        <authorList>
            <person name="Zheng S."/>
            <person name="Zhang D."/>
        </authorList>
    </citation>
    <scope>NUCLEOTIDE SEQUENCE [LARGE SCALE GENOMIC DNA]</scope>
    <source>
        <strain evidence="6 7">ZS-4</strain>
    </source>
</reference>
<keyword evidence="3 5" id="KW-1133">Transmembrane helix</keyword>
<dbReference type="InterPro" id="IPR023352">
    <property type="entry name" value="MAPEG-like_dom_sf"/>
</dbReference>
<feature type="transmembrane region" description="Helical" evidence="5">
    <location>
        <begin position="108"/>
        <end position="131"/>
    </location>
</feature>
<dbReference type="GO" id="GO:0016740">
    <property type="term" value="F:transferase activity"/>
    <property type="evidence" value="ECO:0007669"/>
    <property type="project" value="UniProtKB-KW"/>
</dbReference>
<feature type="transmembrane region" description="Helical" evidence="5">
    <location>
        <begin position="48"/>
        <end position="69"/>
    </location>
</feature>
<dbReference type="InterPro" id="IPR001129">
    <property type="entry name" value="Membr-assoc_MAPEG"/>
</dbReference>
<keyword evidence="6" id="KW-0808">Transferase</keyword>
<comment type="subcellular location">
    <subcellularLocation>
        <location evidence="1">Membrane</location>
    </subcellularLocation>
</comment>
<dbReference type="Gene3D" id="1.20.120.550">
    <property type="entry name" value="Membrane associated eicosanoid/glutathione metabolism-like domain"/>
    <property type="match status" value="1"/>
</dbReference>
<organism evidence="6 7">
    <name type="scientific">Thalassotalea mangrovi</name>
    <dbReference type="NCBI Taxonomy" id="2572245"/>
    <lineage>
        <taxon>Bacteria</taxon>
        <taxon>Pseudomonadati</taxon>
        <taxon>Pseudomonadota</taxon>
        <taxon>Gammaproteobacteria</taxon>
        <taxon>Alteromonadales</taxon>
        <taxon>Colwelliaceae</taxon>
        <taxon>Thalassotalea</taxon>
    </lineage>
</organism>
<feature type="transmembrane region" description="Helical" evidence="5">
    <location>
        <begin position="75"/>
        <end position="96"/>
    </location>
</feature>
<dbReference type="OrthoDB" id="8537976at2"/>
<dbReference type="RefSeq" id="WP_136736951.1">
    <property type="nucleotide sequence ID" value="NZ_SWDB01000035.1"/>
</dbReference>
<gene>
    <name evidence="6" type="ORF">E8M12_14310</name>
</gene>
<evidence type="ECO:0000313" key="7">
    <source>
        <dbReference type="Proteomes" id="UP000307999"/>
    </source>
</evidence>
<evidence type="ECO:0000313" key="6">
    <source>
        <dbReference type="EMBL" id="TKB43640.1"/>
    </source>
</evidence>
<dbReference type="Proteomes" id="UP000307999">
    <property type="component" value="Unassembled WGS sequence"/>
</dbReference>
<dbReference type="EMBL" id="SWDB01000035">
    <property type="protein sequence ID" value="TKB43640.1"/>
    <property type="molecule type" value="Genomic_DNA"/>
</dbReference>
<dbReference type="AlphaFoldDB" id="A0A4U1B2H5"/>
<keyword evidence="4 5" id="KW-0472">Membrane</keyword>
<feature type="transmembrane region" description="Helical" evidence="5">
    <location>
        <begin position="6"/>
        <end position="27"/>
    </location>
</feature>
<evidence type="ECO:0000256" key="4">
    <source>
        <dbReference type="ARBA" id="ARBA00023136"/>
    </source>
</evidence>
<evidence type="ECO:0000256" key="2">
    <source>
        <dbReference type="ARBA" id="ARBA00022692"/>
    </source>
</evidence>
<dbReference type="SUPFAM" id="SSF161084">
    <property type="entry name" value="MAPEG domain-like"/>
    <property type="match status" value="1"/>
</dbReference>
<evidence type="ECO:0000256" key="5">
    <source>
        <dbReference type="SAM" id="Phobius"/>
    </source>
</evidence>
<dbReference type="GO" id="GO:0016020">
    <property type="term" value="C:membrane"/>
    <property type="evidence" value="ECO:0007669"/>
    <property type="project" value="UniProtKB-SubCell"/>
</dbReference>
<keyword evidence="7" id="KW-1185">Reference proteome</keyword>
<protein>
    <submittedName>
        <fullName evidence="6">Glutathione S-transferase</fullName>
    </submittedName>
</protein>
<sequence length="133" mass="14371">MEHSLVITGFYAGILALLHIALSFKVIGLRRRLQIGLGDGNNKELQKAIRVHGNFSEYVPLAMIMFAVLEFNQGSLMLLHVLGGALVTCRFLHAIGVGKTAGISWQRFTGVLGTFLVILALAVMNIANILLAA</sequence>
<evidence type="ECO:0000256" key="1">
    <source>
        <dbReference type="ARBA" id="ARBA00004370"/>
    </source>
</evidence>
<dbReference type="Pfam" id="PF01124">
    <property type="entry name" value="MAPEG"/>
    <property type="match status" value="1"/>
</dbReference>
<accession>A0A4U1B2H5</accession>
<keyword evidence="2 5" id="KW-0812">Transmembrane</keyword>
<name>A0A4U1B2H5_9GAMM</name>
<proteinExistence type="predicted"/>
<comment type="caution">
    <text evidence="6">The sequence shown here is derived from an EMBL/GenBank/DDBJ whole genome shotgun (WGS) entry which is preliminary data.</text>
</comment>
<dbReference type="PANTHER" id="PTHR35814:SF1">
    <property type="entry name" value="GLUTATHIONE S-TRANSFERASE-RELATED"/>
    <property type="match status" value="1"/>
</dbReference>
<evidence type="ECO:0000256" key="3">
    <source>
        <dbReference type="ARBA" id="ARBA00022989"/>
    </source>
</evidence>